<dbReference type="CDD" id="cd00202">
    <property type="entry name" value="ZnF_GATA"/>
    <property type="match status" value="1"/>
</dbReference>
<dbReference type="InterPro" id="IPR000679">
    <property type="entry name" value="Znf_GATA"/>
</dbReference>
<dbReference type="InterPro" id="IPR013088">
    <property type="entry name" value="Znf_NHR/GATA"/>
</dbReference>
<name>A0AAD5E4Y2_UMBRA</name>
<dbReference type="GO" id="GO:0045944">
    <property type="term" value="P:positive regulation of transcription by RNA polymerase II"/>
    <property type="evidence" value="ECO:0007669"/>
    <property type="project" value="TreeGrafter"/>
</dbReference>
<evidence type="ECO:0000256" key="5">
    <source>
        <dbReference type="ARBA" id="ARBA00023242"/>
    </source>
</evidence>
<dbReference type="SUPFAM" id="SSF57716">
    <property type="entry name" value="Glucocorticoid receptor-like (DNA-binding domain)"/>
    <property type="match status" value="1"/>
</dbReference>
<feature type="compositionally biased region" description="Polar residues" evidence="8">
    <location>
        <begin position="183"/>
        <end position="194"/>
    </location>
</feature>
<proteinExistence type="predicted"/>
<dbReference type="GO" id="GO:0000122">
    <property type="term" value="P:negative regulation of transcription by RNA polymerase II"/>
    <property type="evidence" value="ECO:0007669"/>
    <property type="project" value="TreeGrafter"/>
</dbReference>
<evidence type="ECO:0000256" key="6">
    <source>
        <dbReference type="PROSITE-ProRule" id="PRU00094"/>
    </source>
</evidence>
<dbReference type="Pfam" id="PF00320">
    <property type="entry name" value="GATA"/>
    <property type="match status" value="1"/>
</dbReference>
<evidence type="ECO:0000313" key="10">
    <source>
        <dbReference type="EMBL" id="KAI8577268.1"/>
    </source>
</evidence>
<evidence type="ECO:0000256" key="1">
    <source>
        <dbReference type="ARBA" id="ARBA00004123"/>
    </source>
</evidence>
<keyword evidence="5" id="KW-0539">Nucleus</keyword>
<reference evidence="10" key="1">
    <citation type="submission" date="2021-06" db="EMBL/GenBank/DDBJ databases">
        <authorList>
            <consortium name="DOE Joint Genome Institute"/>
            <person name="Mondo S.J."/>
            <person name="Amses K.R."/>
            <person name="Simmons D.R."/>
            <person name="Longcore J.E."/>
            <person name="Seto K."/>
            <person name="Alves G.H."/>
            <person name="Bonds A.E."/>
            <person name="Quandt C.A."/>
            <person name="Davis W.J."/>
            <person name="Chang Y."/>
            <person name="Letcher P.M."/>
            <person name="Powell M.J."/>
            <person name="Kuo A."/>
            <person name="Labutti K."/>
            <person name="Pangilinan J."/>
            <person name="Andreopoulos W."/>
            <person name="Tritt A."/>
            <person name="Riley R."/>
            <person name="Hundley H."/>
            <person name="Johnson J."/>
            <person name="Lipzen A."/>
            <person name="Barry K."/>
            <person name="Berbee M.L."/>
            <person name="Buchler N.E."/>
            <person name="Grigoriev I.V."/>
            <person name="Spatafora J.W."/>
            <person name="Stajich J.E."/>
            <person name="James T.Y."/>
        </authorList>
    </citation>
    <scope>NUCLEOTIDE SEQUENCE</scope>
    <source>
        <strain evidence="10">AG</strain>
    </source>
</reference>
<dbReference type="PROSITE" id="PS00344">
    <property type="entry name" value="GATA_ZN_FINGER_1"/>
    <property type="match status" value="1"/>
</dbReference>
<feature type="compositionally biased region" description="Polar residues" evidence="8">
    <location>
        <begin position="283"/>
        <end position="297"/>
    </location>
</feature>
<dbReference type="Proteomes" id="UP001206595">
    <property type="component" value="Unassembled WGS sequence"/>
</dbReference>
<dbReference type="RefSeq" id="XP_051442272.1">
    <property type="nucleotide sequence ID" value="XM_051590971.1"/>
</dbReference>
<keyword evidence="3 6" id="KW-0863">Zinc-finger</keyword>
<dbReference type="GeneID" id="75916314"/>
<evidence type="ECO:0000256" key="2">
    <source>
        <dbReference type="ARBA" id="ARBA00022723"/>
    </source>
</evidence>
<feature type="region of interest" description="Disordered" evidence="8">
    <location>
        <begin position="270"/>
        <end position="319"/>
    </location>
</feature>
<keyword evidence="2" id="KW-0479">Metal-binding</keyword>
<dbReference type="SMART" id="SM00401">
    <property type="entry name" value="ZnF_GATA"/>
    <property type="match status" value="1"/>
</dbReference>
<feature type="region of interest" description="Disordered" evidence="8">
    <location>
        <begin position="60"/>
        <end position="128"/>
    </location>
</feature>
<gene>
    <name evidence="10" type="ORF">K450DRAFT_253023</name>
</gene>
<keyword evidence="11" id="KW-1185">Reference proteome</keyword>
<dbReference type="GO" id="GO:0000978">
    <property type="term" value="F:RNA polymerase II cis-regulatory region sequence-specific DNA binding"/>
    <property type="evidence" value="ECO:0007669"/>
    <property type="project" value="TreeGrafter"/>
</dbReference>
<evidence type="ECO:0000256" key="3">
    <source>
        <dbReference type="ARBA" id="ARBA00022771"/>
    </source>
</evidence>
<organism evidence="10 11">
    <name type="scientific">Umbelopsis ramanniana AG</name>
    <dbReference type="NCBI Taxonomy" id="1314678"/>
    <lineage>
        <taxon>Eukaryota</taxon>
        <taxon>Fungi</taxon>
        <taxon>Fungi incertae sedis</taxon>
        <taxon>Mucoromycota</taxon>
        <taxon>Mucoromycotina</taxon>
        <taxon>Umbelopsidomycetes</taxon>
        <taxon>Umbelopsidales</taxon>
        <taxon>Umbelopsidaceae</taxon>
        <taxon>Umbelopsis</taxon>
    </lineage>
</organism>
<dbReference type="PANTHER" id="PTHR10071">
    <property type="entry name" value="TRANSCRIPTION FACTOR GATA FAMILY MEMBER"/>
    <property type="match status" value="1"/>
</dbReference>
<reference evidence="10" key="2">
    <citation type="journal article" date="2022" name="Proc. Natl. Acad. Sci. U.S.A.">
        <title>Diploid-dominant life cycles characterize the early evolution of Fungi.</title>
        <authorList>
            <person name="Amses K.R."/>
            <person name="Simmons D.R."/>
            <person name="Longcore J.E."/>
            <person name="Mondo S.J."/>
            <person name="Seto K."/>
            <person name="Jeronimo G.H."/>
            <person name="Bonds A.E."/>
            <person name="Quandt C.A."/>
            <person name="Davis W.J."/>
            <person name="Chang Y."/>
            <person name="Federici B.A."/>
            <person name="Kuo A."/>
            <person name="LaButti K."/>
            <person name="Pangilinan J."/>
            <person name="Andreopoulos W."/>
            <person name="Tritt A."/>
            <person name="Riley R."/>
            <person name="Hundley H."/>
            <person name="Johnson J."/>
            <person name="Lipzen A."/>
            <person name="Barry K."/>
            <person name="Lang B.F."/>
            <person name="Cuomo C.A."/>
            <person name="Buchler N.E."/>
            <person name="Grigoriev I.V."/>
            <person name="Spatafora J.W."/>
            <person name="Stajich J.E."/>
            <person name="James T.Y."/>
        </authorList>
    </citation>
    <scope>NUCLEOTIDE SEQUENCE</scope>
    <source>
        <strain evidence="10">AG</strain>
    </source>
</reference>
<evidence type="ECO:0000256" key="8">
    <source>
        <dbReference type="SAM" id="MobiDB-lite"/>
    </source>
</evidence>
<comment type="caution">
    <text evidence="10">The sequence shown here is derived from an EMBL/GenBank/DDBJ whole genome shotgun (WGS) entry which is preliminary data.</text>
</comment>
<evidence type="ECO:0000256" key="7">
    <source>
        <dbReference type="SAM" id="Coils"/>
    </source>
</evidence>
<dbReference type="PRINTS" id="PR00619">
    <property type="entry name" value="GATAZNFINGER"/>
</dbReference>
<evidence type="ECO:0000259" key="9">
    <source>
        <dbReference type="PROSITE" id="PS50114"/>
    </source>
</evidence>
<dbReference type="PANTHER" id="PTHR10071:SF281">
    <property type="entry name" value="BOX A-BINDING FACTOR-RELATED"/>
    <property type="match status" value="1"/>
</dbReference>
<feature type="region of interest" description="Disordered" evidence="8">
    <location>
        <begin position="178"/>
        <end position="214"/>
    </location>
</feature>
<dbReference type="GO" id="GO:0005634">
    <property type="term" value="C:nucleus"/>
    <property type="evidence" value="ECO:0007669"/>
    <property type="project" value="UniProtKB-SubCell"/>
</dbReference>
<evidence type="ECO:0000256" key="4">
    <source>
        <dbReference type="ARBA" id="ARBA00022833"/>
    </source>
</evidence>
<feature type="coiled-coil region" evidence="7">
    <location>
        <begin position="234"/>
        <end position="261"/>
    </location>
</feature>
<feature type="domain" description="GATA-type" evidence="9">
    <location>
        <begin position="10"/>
        <end position="63"/>
    </location>
</feature>
<evidence type="ECO:0000313" key="11">
    <source>
        <dbReference type="Proteomes" id="UP001206595"/>
    </source>
</evidence>
<dbReference type="AlphaFoldDB" id="A0AAD5E4Y2"/>
<dbReference type="PROSITE" id="PS50114">
    <property type="entry name" value="GATA_ZN_FINGER_2"/>
    <property type="match status" value="1"/>
</dbReference>
<dbReference type="GO" id="GO:0008270">
    <property type="term" value="F:zinc ion binding"/>
    <property type="evidence" value="ECO:0007669"/>
    <property type="project" value="UniProtKB-KW"/>
</dbReference>
<keyword evidence="4" id="KW-0862">Zinc</keyword>
<keyword evidence="7" id="KW-0175">Coiled coil</keyword>
<accession>A0AAD5E4Y2</accession>
<dbReference type="GO" id="GO:0000981">
    <property type="term" value="F:DNA-binding transcription factor activity, RNA polymerase II-specific"/>
    <property type="evidence" value="ECO:0007669"/>
    <property type="project" value="TreeGrafter"/>
</dbReference>
<dbReference type="Gene3D" id="3.30.50.10">
    <property type="entry name" value="Erythroid Transcription Factor GATA-1, subunit A"/>
    <property type="match status" value="1"/>
</dbReference>
<dbReference type="InterPro" id="IPR039355">
    <property type="entry name" value="Transcription_factor_GATA"/>
</dbReference>
<protein>
    <recommendedName>
        <fullName evidence="9">GATA-type domain-containing protein</fullName>
    </recommendedName>
</protein>
<sequence length="319" mass="35919">MLHLEISDTQKTSMQCFNCNTQNTPLWRRDEEGNPICNACGLYFKLHHIHRPLSMKRAVIQRRRRQRSKINVSTSSSESHTDEEDEGNAHPAPHRRHSAIETSPLVGLGKRGPQQEAMGETKRPVYLKPLKASVNKTSSTPTSPSAEHTQCGEAQVISKPIPMRPNTASKNSLITHIPRSEEQQPTSQFNSQGIPSPVYQPSKVENPTPLPPIELPPLKTLPPINSQQCDRLSRHEILAHRKELEQEAKHLESLLQKTRCMIRDLDHALTLRDEDQADIPSPALSSPTQMESMSCRTLPSPFRDASPNHHRQPISYARA</sequence>
<dbReference type="FunFam" id="3.30.50.10:FF:000007">
    <property type="entry name" value="Nitrogen regulatory AreA, N-terminal"/>
    <property type="match status" value="1"/>
</dbReference>
<dbReference type="EMBL" id="MU620943">
    <property type="protein sequence ID" value="KAI8577268.1"/>
    <property type="molecule type" value="Genomic_DNA"/>
</dbReference>
<comment type="subcellular location">
    <subcellularLocation>
        <location evidence="1">Nucleus</location>
    </subcellularLocation>
</comment>